<dbReference type="OrthoDB" id="9775296at2"/>
<dbReference type="EMBL" id="QGAC01000031">
    <property type="protein sequence ID" value="TKJ84010.1"/>
    <property type="molecule type" value="Genomic_DNA"/>
</dbReference>
<evidence type="ECO:0000256" key="2">
    <source>
        <dbReference type="ARBA" id="ARBA00023002"/>
    </source>
</evidence>
<evidence type="ECO:0000313" key="7">
    <source>
        <dbReference type="Proteomes" id="UP000306393"/>
    </source>
</evidence>
<reference evidence="6 7" key="1">
    <citation type="journal article" date="2019" name="Sci. Rep.">
        <title>Differences in resource use lead to coexistence of seed-transmitted microbial populations.</title>
        <authorList>
            <person name="Torres-Cortes G."/>
            <person name="Garcia B.J."/>
            <person name="Compant S."/>
            <person name="Rezki S."/>
            <person name="Jones P."/>
            <person name="Preveaux A."/>
            <person name="Briand M."/>
            <person name="Roulet A."/>
            <person name="Bouchez O."/>
            <person name="Jacobson D."/>
            <person name="Barret M."/>
        </authorList>
    </citation>
    <scope>NUCLEOTIDE SEQUENCE [LARGE SCALE GENOMIC DNA]</scope>
    <source>
        <strain evidence="6 7">CFBP13511</strain>
    </source>
</reference>
<evidence type="ECO:0000313" key="8">
    <source>
        <dbReference type="Proteomes" id="UP000661012"/>
    </source>
</evidence>
<dbReference type="InterPro" id="IPR002347">
    <property type="entry name" value="SDR_fam"/>
</dbReference>
<dbReference type="Proteomes" id="UP000306393">
    <property type="component" value="Unassembled WGS sequence"/>
</dbReference>
<keyword evidence="8" id="KW-1185">Reference proteome</keyword>
<keyword evidence="3" id="KW-0520">NAD</keyword>
<dbReference type="EMBL" id="JACYNN010000018">
    <property type="protein sequence ID" value="MBD8108451.1"/>
    <property type="molecule type" value="Genomic_DNA"/>
</dbReference>
<dbReference type="CDD" id="cd05233">
    <property type="entry name" value="SDR_c"/>
    <property type="match status" value="1"/>
</dbReference>
<keyword evidence="2" id="KW-0560">Oxidoreductase</keyword>
<dbReference type="InterPro" id="IPR036291">
    <property type="entry name" value="NAD(P)-bd_dom_sf"/>
</dbReference>
<dbReference type="STRING" id="1219360.GCA_001571305_04259"/>
<comment type="similarity">
    <text evidence="1">Belongs to the short-chain dehydrogenases/reductases (SDR) family.</text>
</comment>
<dbReference type="PRINTS" id="PR00081">
    <property type="entry name" value="GDHRDH"/>
</dbReference>
<dbReference type="RefSeq" id="WP_137270079.1">
    <property type="nucleotide sequence ID" value="NZ_JACYNM010000018.1"/>
</dbReference>
<dbReference type="PROSITE" id="PS00061">
    <property type="entry name" value="ADH_SHORT"/>
    <property type="match status" value="1"/>
</dbReference>
<dbReference type="GO" id="GO:0016491">
    <property type="term" value="F:oxidoreductase activity"/>
    <property type="evidence" value="ECO:0007669"/>
    <property type="project" value="UniProtKB-KW"/>
</dbReference>
<accession>A0A4U3EUS0</accession>
<dbReference type="PANTHER" id="PTHR24321:SF8">
    <property type="entry name" value="ESTRADIOL 17-BETA-DEHYDROGENASE 8-RELATED"/>
    <property type="match status" value="1"/>
</dbReference>
<dbReference type="InterPro" id="IPR057326">
    <property type="entry name" value="KR_dom"/>
</dbReference>
<dbReference type="Pfam" id="PF13561">
    <property type="entry name" value="adh_short_C2"/>
    <property type="match status" value="1"/>
</dbReference>
<evidence type="ECO:0000256" key="1">
    <source>
        <dbReference type="ARBA" id="ARBA00006484"/>
    </source>
</evidence>
<protein>
    <submittedName>
        <fullName evidence="6">3-oxoacyl-ACP reductase</fullName>
    </submittedName>
    <submittedName>
        <fullName evidence="5">SDR family oxidoreductase</fullName>
    </submittedName>
</protein>
<dbReference type="InterPro" id="IPR020904">
    <property type="entry name" value="Sc_DH/Rdtase_CS"/>
</dbReference>
<dbReference type="Proteomes" id="UP000661012">
    <property type="component" value="Unassembled WGS sequence"/>
</dbReference>
<organism evidence="6 7">
    <name type="scientific">Erwinia persicina</name>
    <dbReference type="NCBI Taxonomy" id="55211"/>
    <lineage>
        <taxon>Bacteria</taxon>
        <taxon>Pseudomonadati</taxon>
        <taxon>Pseudomonadota</taxon>
        <taxon>Gammaproteobacteria</taxon>
        <taxon>Enterobacterales</taxon>
        <taxon>Erwiniaceae</taxon>
        <taxon>Erwinia</taxon>
    </lineage>
</organism>
<dbReference type="PANTHER" id="PTHR24321">
    <property type="entry name" value="DEHYDROGENASES, SHORT CHAIN"/>
    <property type="match status" value="1"/>
</dbReference>
<proteinExistence type="inferred from homology"/>
<reference evidence="5 8" key="2">
    <citation type="journal article" date="2020" name="FEMS Microbiol. Ecol.">
        <title>Temporal dynamics of bacterial communities during seed development and maturation.</title>
        <authorList>
            <person name="Chesneau G."/>
            <person name="Torres-Cortes G."/>
            <person name="Briand M."/>
            <person name="Darrasse A."/>
            <person name="Preveaux A."/>
            <person name="Marais C."/>
            <person name="Jacques M.A."/>
            <person name="Shade A."/>
            <person name="Barret M."/>
        </authorList>
    </citation>
    <scope>NUCLEOTIDE SEQUENCE [LARGE SCALE GENOMIC DNA]</scope>
    <source>
        <strain evidence="5 8">CFBP13732</strain>
    </source>
</reference>
<dbReference type="PRINTS" id="PR00080">
    <property type="entry name" value="SDRFAMILY"/>
</dbReference>
<feature type="domain" description="Ketoreductase" evidence="4">
    <location>
        <begin position="8"/>
        <end position="185"/>
    </location>
</feature>
<evidence type="ECO:0000313" key="5">
    <source>
        <dbReference type="EMBL" id="MBD8108451.1"/>
    </source>
</evidence>
<name>A0A4U3EUS0_9GAMM</name>
<evidence type="ECO:0000259" key="4">
    <source>
        <dbReference type="SMART" id="SM00822"/>
    </source>
</evidence>
<evidence type="ECO:0000256" key="3">
    <source>
        <dbReference type="ARBA" id="ARBA00023027"/>
    </source>
</evidence>
<dbReference type="SMART" id="SM00822">
    <property type="entry name" value="PKS_KR"/>
    <property type="match status" value="1"/>
</dbReference>
<dbReference type="FunFam" id="3.40.50.720:FF:000084">
    <property type="entry name" value="Short-chain dehydrogenase reductase"/>
    <property type="match status" value="1"/>
</dbReference>
<sequence length="271" mass="28235">METGLKDKVVLITGGGSGIGAATAKMMVAEGARVAITGRRACPLQAMAEANDVFPVVADMADSQCAAQAVTQVAERFGGVDMLVANAGGHGFSRLGETDDIAWQQSLHSNLNSAVVTAREVLPWLTSRGGSMVIVSSLAGLFAGPAVAGYTITKHALIGLTKSLARDYGASGVRVNTVCPGWTRTPMAEEEMRLLSVTRGWDKANRRAWQEVTKDLPLGRPADPEEIASAVTFLLSSAASYITGATLVVDGGAHIVDLPTLSFSPPQEGKL</sequence>
<dbReference type="Gene3D" id="3.40.50.720">
    <property type="entry name" value="NAD(P)-binding Rossmann-like Domain"/>
    <property type="match status" value="1"/>
</dbReference>
<dbReference type="SUPFAM" id="SSF51735">
    <property type="entry name" value="NAD(P)-binding Rossmann-fold domains"/>
    <property type="match status" value="1"/>
</dbReference>
<evidence type="ECO:0000313" key="6">
    <source>
        <dbReference type="EMBL" id="TKJ84010.1"/>
    </source>
</evidence>
<comment type="caution">
    <text evidence="6">The sequence shown here is derived from an EMBL/GenBank/DDBJ whole genome shotgun (WGS) entry which is preliminary data.</text>
</comment>
<dbReference type="AlphaFoldDB" id="A0A4U3EUS0"/>
<gene>
    <name evidence="6" type="ORF">EpCFBP13511_21915</name>
    <name evidence="5" type="ORF">IFT93_18875</name>
</gene>